<comment type="subunit">
    <text evidence="4">Monomer.</text>
</comment>
<comment type="cofactor">
    <cofactor evidence="1">
        <name>Mg(2+)</name>
        <dbReference type="ChEBI" id="CHEBI:18420"/>
    </cofactor>
</comment>
<comment type="catalytic activity">
    <reaction evidence="10">
        <text>2-oxo-dATP + H2O = 2-oxo-dAMP + diphosphate + H(+)</text>
        <dbReference type="Rhea" id="RHEA:31583"/>
        <dbReference type="ChEBI" id="CHEBI:15377"/>
        <dbReference type="ChEBI" id="CHEBI:15378"/>
        <dbReference type="ChEBI" id="CHEBI:33019"/>
        <dbReference type="ChEBI" id="CHEBI:63212"/>
        <dbReference type="ChEBI" id="CHEBI:77897"/>
        <dbReference type="EC" id="3.6.1.56"/>
    </reaction>
    <physiologicalReaction direction="left-to-right" evidence="10">
        <dbReference type="Rhea" id="RHEA:31584"/>
    </physiologicalReaction>
</comment>
<comment type="catalytic activity">
    <reaction evidence="12">
        <text>2-oxo-ATP + H2O = 2-oxo-AMP + diphosphate + H(+)</text>
        <dbReference type="Rhea" id="RHEA:67392"/>
        <dbReference type="ChEBI" id="CHEBI:15377"/>
        <dbReference type="ChEBI" id="CHEBI:15378"/>
        <dbReference type="ChEBI" id="CHEBI:33019"/>
        <dbReference type="ChEBI" id="CHEBI:71395"/>
        <dbReference type="ChEBI" id="CHEBI:172878"/>
    </reaction>
    <physiologicalReaction direction="left-to-right" evidence="12">
        <dbReference type="Rhea" id="RHEA:67393"/>
    </physiologicalReaction>
</comment>
<dbReference type="SUPFAM" id="SSF55811">
    <property type="entry name" value="Nudix"/>
    <property type="match status" value="1"/>
</dbReference>
<evidence type="ECO:0000256" key="10">
    <source>
        <dbReference type="ARBA" id="ARBA00024459"/>
    </source>
</evidence>
<comment type="catalytic activity">
    <reaction evidence="9">
        <text>8-oxo-dATP + H2O = 8-oxo-dAMP + diphosphate + H(+)</text>
        <dbReference type="Rhea" id="RHEA:65396"/>
        <dbReference type="ChEBI" id="CHEBI:15377"/>
        <dbReference type="ChEBI" id="CHEBI:15378"/>
        <dbReference type="ChEBI" id="CHEBI:33019"/>
        <dbReference type="ChEBI" id="CHEBI:71361"/>
        <dbReference type="ChEBI" id="CHEBI:172871"/>
    </reaction>
    <physiologicalReaction direction="left-to-right" evidence="9">
        <dbReference type="Rhea" id="RHEA:65397"/>
    </physiologicalReaction>
</comment>
<evidence type="ECO:0000313" key="26">
    <source>
        <dbReference type="Proteomes" id="UP001163846"/>
    </source>
</evidence>
<evidence type="ECO:0000256" key="15">
    <source>
        <dbReference type="ARBA" id="ARBA00029673"/>
    </source>
</evidence>
<evidence type="ECO:0000313" key="25">
    <source>
        <dbReference type="EMBL" id="KAJ3842633.1"/>
    </source>
</evidence>
<evidence type="ECO:0000256" key="18">
    <source>
        <dbReference type="ARBA" id="ARBA00031927"/>
    </source>
</evidence>
<keyword evidence="5" id="KW-0479">Metal-binding</keyword>
<dbReference type="PROSITE" id="PS00893">
    <property type="entry name" value="NUDIX_BOX"/>
    <property type="match status" value="1"/>
</dbReference>
<dbReference type="GO" id="GO:0008828">
    <property type="term" value="F:dATP diphosphatase activity"/>
    <property type="evidence" value="ECO:0007669"/>
    <property type="project" value="UniProtKB-EC"/>
</dbReference>
<evidence type="ECO:0000256" key="9">
    <source>
        <dbReference type="ARBA" id="ARBA00024448"/>
    </source>
</evidence>
<dbReference type="GO" id="GO:0005634">
    <property type="term" value="C:nucleus"/>
    <property type="evidence" value="ECO:0007669"/>
    <property type="project" value="UniProtKB-SubCell"/>
</dbReference>
<dbReference type="AlphaFoldDB" id="A0AA38PGR0"/>
<comment type="catalytic activity">
    <reaction evidence="21">
        <text>O(6)-methyl-dGTP + H2O = O(6)-methyl-dGMP + diphosphate + H(+)</text>
        <dbReference type="Rhea" id="RHEA:67600"/>
        <dbReference type="ChEBI" id="CHEBI:15377"/>
        <dbReference type="ChEBI" id="CHEBI:15378"/>
        <dbReference type="ChEBI" id="CHEBI:33019"/>
        <dbReference type="ChEBI" id="CHEBI:169974"/>
        <dbReference type="ChEBI" id="CHEBI:169975"/>
    </reaction>
    <physiologicalReaction direction="left-to-right" evidence="21">
        <dbReference type="Rhea" id="RHEA:67601"/>
    </physiologicalReaction>
</comment>
<dbReference type="PRINTS" id="PR01403">
    <property type="entry name" value="8OXTPHPHTASE"/>
</dbReference>
<keyword evidence="8" id="KW-0539">Nucleus</keyword>
<evidence type="ECO:0000256" key="2">
    <source>
        <dbReference type="ARBA" id="ARBA00004123"/>
    </source>
</evidence>
<keyword evidence="6 25" id="KW-0378">Hydrolase</keyword>
<comment type="catalytic activity">
    <reaction evidence="20">
        <text>N(6)-methyl-ATP + H2O = N(6)-methyl-AMP + diphosphate + H(+)</text>
        <dbReference type="Rhea" id="RHEA:67608"/>
        <dbReference type="ChEBI" id="CHEBI:15377"/>
        <dbReference type="ChEBI" id="CHEBI:15378"/>
        <dbReference type="ChEBI" id="CHEBI:33019"/>
        <dbReference type="ChEBI" id="CHEBI:144842"/>
        <dbReference type="ChEBI" id="CHEBI:172873"/>
    </reaction>
    <physiologicalReaction direction="left-to-right" evidence="20">
        <dbReference type="Rhea" id="RHEA:67609"/>
    </physiologicalReaction>
</comment>
<dbReference type="Pfam" id="PF00293">
    <property type="entry name" value="NUDIX"/>
    <property type="match status" value="1"/>
</dbReference>
<evidence type="ECO:0000256" key="6">
    <source>
        <dbReference type="ARBA" id="ARBA00022801"/>
    </source>
</evidence>
<evidence type="ECO:0000256" key="1">
    <source>
        <dbReference type="ARBA" id="ARBA00001946"/>
    </source>
</evidence>
<sequence length="209" mass="23492">MQTIPGLERDHELLREVAEGGTSLEWMEMKKIKYYTNAFIFHEKKILLGFKKRGVGLHKYNGFGGKIEPGETALQAAGRELEEEAGIKSSLKHIGVLLLFNEVEETAAHIDVYRGDGFEGTVTESDEMRPKWFSLESESGSSDTDTVPPISFDQQWETDPHWFPLLLRTNSFEGELIIDWTGGNCSRVNGGLVRWKGQKVLADQATLGF</sequence>
<comment type="subcellular location">
    <subcellularLocation>
        <location evidence="2">Nucleus</location>
    </subcellularLocation>
</comment>
<evidence type="ECO:0000256" key="19">
    <source>
        <dbReference type="ARBA" id="ARBA00032071"/>
    </source>
</evidence>
<evidence type="ECO:0000256" key="5">
    <source>
        <dbReference type="ARBA" id="ARBA00022723"/>
    </source>
</evidence>
<dbReference type="CDD" id="cd03427">
    <property type="entry name" value="NUDIX_MTH1_Nudt1"/>
    <property type="match status" value="1"/>
</dbReference>
<evidence type="ECO:0000256" key="4">
    <source>
        <dbReference type="ARBA" id="ARBA00011245"/>
    </source>
</evidence>
<dbReference type="EMBL" id="MU805999">
    <property type="protein sequence ID" value="KAJ3842633.1"/>
    <property type="molecule type" value="Genomic_DNA"/>
</dbReference>
<dbReference type="InterPro" id="IPR003563">
    <property type="entry name" value="8ODP"/>
</dbReference>
<evidence type="ECO:0000256" key="11">
    <source>
        <dbReference type="ARBA" id="ARBA00024486"/>
    </source>
</evidence>
<dbReference type="PANTHER" id="PTHR43758">
    <property type="entry name" value="7,8-DIHYDRO-8-OXOGUANINE TRIPHOSPHATASE"/>
    <property type="match status" value="1"/>
</dbReference>
<dbReference type="GO" id="GO:0042262">
    <property type="term" value="P:DNA protection"/>
    <property type="evidence" value="ECO:0007669"/>
    <property type="project" value="InterPro"/>
</dbReference>
<comment type="caution">
    <text evidence="25">The sequence shown here is derived from an EMBL/GenBank/DDBJ whole genome shotgun (WGS) entry which is preliminary data.</text>
</comment>
<gene>
    <name evidence="25" type="ORF">F5878DRAFT_374351</name>
</gene>
<dbReference type="Gene3D" id="3.90.79.10">
    <property type="entry name" value="Nucleoside Triphosphate Pyrophosphohydrolase"/>
    <property type="match status" value="1"/>
</dbReference>
<dbReference type="GO" id="GO:0046872">
    <property type="term" value="F:metal ion binding"/>
    <property type="evidence" value="ECO:0007669"/>
    <property type="project" value="UniProtKB-KW"/>
</dbReference>
<dbReference type="Proteomes" id="UP001163846">
    <property type="component" value="Unassembled WGS sequence"/>
</dbReference>
<dbReference type="GO" id="GO:0008413">
    <property type="term" value="F:8-oxo-7,8-dihydroguanosine triphosphate pyrophosphatase activity"/>
    <property type="evidence" value="ECO:0007669"/>
    <property type="project" value="InterPro"/>
</dbReference>
<evidence type="ECO:0000256" key="14">
    <source>
        <dbReference type="ARBA" id="ARBA00026218"/>
    </source>
</evidence>
<comment type="similarity">
    <text evidence="3">Belongs to the Nudix hydrolase family.</text>
</comment>
<evidence type="ECO:0000256" key="12">
    <source>
        <dbReference type="ARBA" id="ARBA00024596"/>
    </source>
</evidence>
<evidence type="ECO:0000256" key="13">
    <source>
        <dbReference type="ARBA" id="ARBA00026103"/>
    </source>
</evidence>
<comment type="function">
    <text evidence="23">Oxidized purine nucleoside triphosphate hydrolase which is a prominent sanitizer of the oxidized nucleotide pool. Catalyzes the hydrolysis of 2-oxo-dATP (2-hydroxy-dATP) into 2-oxo-dAMP. Also has a significant hydrolase activity toward 2-oxo-ATP, 8-oxo-dGTP and 8-oxo-dATP. Through the hydrolysis of oxidized purine nucleoside triphosphates, prevents their incorporation into DNA and the subsequent transversions A:T to C:G and G:C to T:A. Also catalyzes the hydrolysis of methylated purine nucleoside triphosphate preventing their integration into DNA. Through this antimutagenic activity protects cells from oxidative stress.</text>
</comment>
<dbReference type="EC" id="3.6.1.56" evidence="13"/>
<protein>
    <recommendedName>
        <fullName evidence="14">Oxidized purine nucleoside triphosphate hydrolase</fullName>
        <ecNumber evidence="13">3.6.1.56</ecNumber>
    </recommendedName>
    <alternativeName>
        <fullName evidence="18">2-hydroxy-dATP diphosphatase</fullName>
    </alternativeName>
    <alternativeName>
        <fullName evidence="17">7,8-dihydro-8-oxoguanine triphosphatase</fullName>
    </alternativeName>
    <alternativeName>
        <fullName evidence="16">8-oxo-dGTPase</fullName>
    </alternativeName>
    <alternativeName>
        <fullName evidence="19">Methylated purine nucleoside triphosphate hydrolase</fullName>
    </alternativeName>
    <alternativeName>
        <fullName evidence="15">Nucleoside diphosphate-linked moiety X motif 1</fullName>
    </alternativeName>
</protein>
<keyword evidence="7" id="KW-0460">Magnesium</keyword>
<feature type="domain" description="Nudix hydrolase" evidence="24">
    <location>
        <begin position="31"/>
        <end position="159"/>
    </location>
</feature>
<dbReference type="PROSITE" id="PS51462">
    <property type="entry name" value="NUDIX"/>
    <property type="match status" value="1"/>
</dbReference>
<comment type="catalytic activity">
    <reaction evidence="22">
        <text>N(6)-methyl-dATP + H2O = N(6)-methyl-dAMP + diphosphate + H(+)</text>
        <dbReference type="Rhea" id="RHEA:67604"/>
        <dbReference type="ChEBI" id="CHEBI:15377"/>
        <dbReference type="ChEBI" id="CHEBI:15378"/>
        <dbReference type="ChEBI" id="CHEBI:33019"/>
        <dbReference type="ChEBI" id="CHEBI:169976"/>
        <dbReference type="ChEBI" id="CHEBI:172872"/>
    </reaction>
    <physiologicalReaction direction="left-to-right" evidence="22">
        <dbReference type="Rhea" id="RHEA:67605"/>
    </physiologicalReaction>
</comment>
<dbReference type="PANTHER" id="PTHR43758:SF2">
    <property type="entry name" value="OXIDIZED PURINE NUCLEOSIDE TRIPHOSPHATE HYDROLASE"/>
    <property type="match status" value="1"/>
</dbReference>
<comment type="catalytic activity">
    <reaction evidence="11">
        <text>8-oxo-dGTP + H2O = 8-oxo-dGMP + diphosphate + H(+)</text>
        <dbReference type="Rhea" id="RHEA:31575"/>
        <dbReference type="ChEBI" id="CHEBI:15377"/>
        <dbReference type="ChEBI" id="CHEBI:15378"/>
        <dbReference type="ChEBI" id="CHEBI:33019"/>
        <dbReference type="ChEBI" id="CHEBI:63224"/>
        <dbReference type="ChEBI" id="CHEBI:77896"/>
    </reaction>
    <physiologicalReaction direction="left-to-right" evidence="11">
        <dbReference type="Rhea" id="RHEA:31576"/>
    </physiologicalReaction>
</comment>
<evidence type="ECO:0000256" key="20">
    <source>
        <dbReference type="ARBA" id="ARBA00048002"/>
    </source>
</evidence>
<name>A0AA38PGR0_9AGAR</name>
<evidence type="ECO:0000259" key="24">
    <source>
        <dbReference type="PROSITE" id="PS51462"/>
    </source>
</evidence>
<evidence type="ECO:0000256" key="22">
    <source>
        <dbReference type="ARBA" id="ARBA00049032"/>
    </source>
</evidence>
<evidence type="ECO:0000256" key="21">
    <source>
        <dbReference type="ARBA" id="ARBA00048894"/>
    </source>
</evidence>
<keyword evidence="26" id="KW-1185">Reference proteome</keyword>
<evidence type="ECO:0000256" key="16">
    <source>
        <dbReference type="ARBA" id="ARBA00030634"/>
    </source>
</evidence>
<dbReference type="GO" id="GO:0005737">
    <property type="term" value="C:cytoplasm"/>
    <property type="evidence" value="ECO:0007669"/>
    <property type="project" value="TreeGrafter"/>
</dbReference>
<reference evidence="25" key="1">
    <citation type="submission" date="2022-08" db="EMBL/GenBank/DDBJ databases">
        <authorList>
            <consortium name="DOE Joint Genome Institute"/>
            <person name="Min B."/>
            <person name="Riley R."/>
            <person name="Sierra-Patev S."/>
            <person name="Naranjo-Ortiz M."/>
            <person name="Looney B."/>
            <person name="Konkel Z."/>
            <person name="Slot J.C."/>
            <person name="Sakamoto Y."/>
            <person name="Steenwyk J.L."/>
            <person name="Rokas A."/>
            <person name="Carro J."/>
            <person name="Camarero S."/>
            <person name="Ferreira P."/>
            <person name="Molpeceres G."/>
            <person name="Ruiz-Duenas F.J."/>
            <person name="Serrano A."/>
            <person name="Henrissat B."/>
            <person name="Drula E."/>
            <person name="Hughes K.W."/>
            <person name="Mata J.L."/>
            <person name="Ishikawa N.K."/>
            <person name="Vargas-Isla R."/>
            <person name="Ushijima S."/>
            <person name="Smith C.A."/>
            <person name="Ahrendt S."/>
            <person name="Andreopoulos W."/>
            <person name="He G."/>
            <person name="Labutti K."/>
            <person name="Lipzen A."/>
            <person name="Ng V."/>
            <person name="Sandor L."/>
            <person name="Barry K."/>
            <person name="Martinez A.T."/>
            <person name="Xiao Y."/>
            <person name="Gibbons J.G."/>
            <person name="Terashima K."/>
            <person name="Hibbett D.S."/>
            <person name="Grigoriev I.V."/>
        </authorList>
    </citation>
    <scope>NUCLEOTIDE SEQUENCE</scope>
    <source>
        <strain evidence="25">TFB9207</strain>
    </source>
</reference>
<accession>A0AA38PGR0</accession>
<evidence type="ECO:0000256" key="17">
    <source>
        <dbReference type="ARBA" id="ARBA00030682"/>
    </source>
</evidence>
<organism evidence="25 26">
    <name type="scientific">Lentinula raphanica</name>
    <dbReference type="NCBI Taxonomy" id="153919"/>
    <lineage>
        <taxon>Eukaryota</taxon>
        <taxon>Fungi</taxon>
        <taxon>Dikarya</taxon>
        <taxon>Basidiomycota</taxon>
        <taxon>Agaricomycotina</taxon>
        <taxon>Agaricomycetes</taxon>
        <taxon>Agaricomycetidae</taxon>
        <taxon>Agaricales</taxon>
        <taxon>Marasmiineae</taxon>
        <taxon>Omphalotaceae</taxon>
        <taxon>Lentinula</taxon>
    </lineage>
</organism>
<evidence type="ECO:0000256" key="3">
    <source>
        <dbReference type="ARBA" id="ARBA00005582"/>
    </source>
</evidence>
<evidence type="ECO:0000256" key="7">
    <source>
        <dbReference type="ARBA" id="ARBA00022842"/>
    </source>
</evidence>
<evidence type="ECO:0000256" key="8">
    <source>
        <dbReference type="ARBA" id="ARBA00023242"/>
    </source>
</evidence>
<evidence type="ECO:0000256" key="23">
    <source>
        <dbReference type="ARBA" id="ARBA00053094"/>
    </source>
</evidence>
<dbReference type="InterPro" id="IPR015797">
    <property type="entry name" value="NUDIX_hydrolase-like_dom_sf"/>
</dbReference>
<dbReference type="InterPro" id="IPR020084">
    <property type="entry name" value="NUDIX_hydrolase_CS"/>
</dbReference>
<dbReference type="InterPro" id="IPR000086">
    <property type="entry name" value="NUDIX_hydrolase_dom"/>
</dbReference>
<proteinExistence type="inferred from homology"/>